<reference evidence="2 3" key="1">
    <citation type="submission" date="2022-04" db="EMBL/GenBank/DDBJ databases">
        <title>Genome draft of Actinomadura sp. ATCC 31491.</title>
        <authorList>
            <person name="Shi X."/>
            <person name="Du Y."/>
        </authorList>
    </citation>
    <scope>NUCLEOTIDE SEQUENCE [LARGE SCALE GENOMIC DNA]</scope>
    <source>
        <strain evidence="2 3">ATCC 31491</strain>
    </source>
</reference>
<dbReference type="Gene3D" id="3.40.33.10">
    <property type="entry name" value="CAP"/>
    <property type="match status" value="1"/>
</dbReference>
<dbReference type="CDD" id="cd05382">
    <property type="entry name" value="CAP_GAPR1-like"/>
    <property type="match status" value="1"/>
</dbReference>
<dbReference type="Proteomes" id="UP001317259">
    <property type="component" value="Unassembled WGS sequence"/>
</dbReference>
<dbReference type="EMBL" id="JAKRKC020000003">
    <property type="protein sequence ID" value="MCK2221338.1"/>
    <property type="molecule type" value="Genomic_DNA"/>
</dbReference>
<dbReference type="SUPFAM" id="SSF55797">
    <property type="entry name" value="PR-1-like"/>
    <property type="match status" value="1"/>
</dbReference>
<dbReference type="RefSeq" id="WP_242373783.1">
    <property type="nucleotide sequence ID" value="NZ_JAKRKC020000003.1"/>
</dbReference>
<evidence type="ECO:0000259" key="1">
    <source>
        <dbReference type="SMART" id="SM00198"/>
    </source>
</evidence>
<dbReference type="Pfam" id="PF00188">
    <property type="entry name" value="CAP"/>
    <property type="match status" value="1"/>
</dbReference>
<dbReference type="InterPro" id="IPR001283">
    <property type="entry name" value="CRISP-related"/>
</dbReference>
<dbReference type="InterPro" id="IPR014044">
    <property type="entry name" value="CAP_dom"/>
</dbReference>
<name>A0ABT0GB69_9ACTN</name>
<protein>
    <submittedName>
        <fullName evidence="2">CAP family protein</fullName>
    </submittedName>
</protein>
<dbReference type="PANTHER" id="PTHR10334">
    <property type="entry name" value="CYSTEINE-RICH SECRETORY PROTEIN-RELATED"/>
    <property type="match status" value="1"/>
</dbReference>
<sequence length="165" mass="18048">MAGTRPALPDATTDSFLSEALSEANAYRAKHHAPPLTMDAKLVEYAKSRAASRSEYEKLSAGHDGLRDGTGENIYWGAGSAGQPKTAADAVTSWYNEITNYNWDDPPGDFARTGHFSQLVWKGTTRVGAARVAGQGTDYYETYIVFVFEPPGNYEGQYRENVLKA</sequence>
<dbReference type="PROSITE" id="PS01009">
    <property type="entry name" value="CRISP_1"/>
    <property type="match status" value="1"/>
</dbReference>
<evidence type="ECO:0000313" key="2">
    <source>
        <dbReference type="EMBL" id="MCK2221338.1"/>
    </source>
</evidence>
<dbReference type="InterPro" id="IPR018244">
    <property type="entry name" value="Allrgn_V5/Tpx1_CS"/>
</dbReference>
<dbReference type="InterPro" id="IPR034113">
    <property type="entry name" value="SCP_GAPR1-like"/>
</dbReference>
<organism evidence="2 3">
    <name type="scientific">Actinomadura luzonensis</name>
    <dbReference type="NCBI Taxonomy" id="2805427"/>
    <lineage>
        <taxon>Bacteria</taxon>
        <taxon>Bacillati</taxon>
        <taxon>Actinomycetota</taxon>
        <taxon>Actinomycetes</taxon>
        <taxon>Streptosporangiales</taxon>
        <taxon>Thermomonosporaceae</taxon>
        <taxon>Actinomadura</taxon>
    </lineage>
</organism>
<evidence type="ECO:0000313" key="3">
    <source>
        <dbReference type="Proteomes" id="UP001317259"/>
    </source>
</evidence>
<accession>A0ABT0GB69</accession>
<comment type="caution">
    <text evidence="2">The sequence shown here is derived from an EMBL/GenBank/DDBJ whole genome shotgun (WGS) entry which is preliminary data.</text>
</comment>
<feature type="domain" description="SCP" evidence="1">
    <location>
        <begin position="15"/>
        <end position="156"/>
    </location>
</feature>
<proteinExistence type="predicted"/>
<dbReference type="PRINTS" id="PR00837">
    <property type="entry name" value="V5TPXLIKE"/>
</dbReference>
<dbReference type="InterPro" id="IPR035940">
    <property type="entry name" value="CAP_sf"/>
</dbReference>
<dbReference type="SMART" id="SM00198">
    <property type="entry name" value="SCP"/>
    <property type="match status" value="1"/>
</dbReference>
<gene>
    <name evidence="2" type="ORF">MF672_047180</name>
</gene>
<keyword evidence="3" id="KW-1185">Reference proteome</keyword>